<dbReference type="Pfam" id="PF03631">
    <property type="entry name" value="Virul_fac_BrkB"/>
    <property type="match status" value="1"/>
</dbReference>
<feature type="transmembrane region" description="Helical" evidence="6">
    <location>
        <begin position="131"/>
        <end position="155"/>
    </location>
</feature>
<feature type="transmembrane region" description="Helical" evidence="6">
    <location>
        <begin position="233"/>
        <end position="258"/>
    </location>
</feature>
<dbReference type="AlphaFoldDB" id="A0A6J7DEA4"/>
<evidence type="ECO:0000256" key="2">
    <source>
        <dbReference type="ARBA" id="ARBA00022475"/>
    </source>
</evidence>
<evidence type="ECO:0000256" key="3">
    <source>
        <dbReference type="ARBA" id="ARBA00022692"/>
    </source>
</evidence>
<keyword evidence="4 6" id="KW-1133">Transmembrane helix</keyword>
<protein>
    <submittedName>
        <fullName evidence="7">Unannotated protein</fullName>
    </submittedName>
</protein>
<evidence type="ECO:0000256" key="4">
    <source>
        <dbReference type="ARBA" id="ARBA00022989"/>
    </source>
</evidence>
<gene>
    <name evidence="7" type="ORF">UFOPK3402_00574</name>
</gene>
<feature type="transmembrane region" description="Helical" evidence="6">
    <location>
        <begin position="98"/>
        <end position="119"/>
    </location>
</feature>
<evidence type="ECO:0000256" key="5">
    <source>
        <dbReference type="ARBA" id="ARBA00023136"/>
    </source>
</evidence>
<evidence type="ECO:0000313" key="7">
    <source>
        <dbReference type="EMBL" id="CAB4868631.1"/>
    </source>
</evidence>
<keyword evidence="2" id="KW-1003">Cell membrane</keyword>
<proteinExistence type="predicted"/>
<evidence type="ECO:0000256" key="1">
    <source>
        <dbReference type="ARBA" id="ARBA00004651"/>
    </source>
</evidence>
<dbReference type="InterPro" id="IPR017039">
    <property type="entry name" value="Virul_fac_BrkB"/>
</dbReference>
<dbReference type="EMBL" id="CAFBLS010000051">
    <property type="protein sequence ID" value="CAB4868631.1"/>
    <property type="molecule type" value="Genomic_DNA"/>
</dbReference>
<keyword evidence="3 6" id="KW-0812">Transmembrane</keyword>
<name>A0A6J7DEA4_9ZZZZ</name>
<keyword evidence="5 6" id="KW-0472">Membrane</keyword>
<reference evidence="7" key="1">
    <citation type="submission" date="2020-05" db="EMBL/GenBank/DDBJ databases">
        <authorList>
            <person name="Chiriac C."/>
            <person name="Salcher M."/>
            <person name="Ghai R."/>
            <person name="Kavagutti S V."/>
        </authorList>
    </citation>
    <scope>NUCLEOTIDE SEQUENCE</scope>
</reference>
<organism evidence="7">
    <name type="scientific">freshwater metagenome</name>
    <dbReference type="NCBI Taxonomy" id="449393"/>
    <lineage>
        <taxon>unclassified sequences</taxon>
        <taxon>metagenomes</taxon>
        <taxon>ecological metagenomes</taxon>
    </lineage>
</organism>
<comment type="subcellular location">
    <subcellularLocation>
        <location evidence="1">Cell membrane</location>
        <topology evidence="1">Multi-pass membrane protein</topology>
    </subcellularLocation>
</comment>
<feature type="transmembrane region" description="Helical" evidence="6">
    <location>
        <begin position="161"/>
        <end position="182"/>
    </location>
</feature>
<sequence>MAFEPASRISARGLSFFPWNREARVTESASATAFWVLIALGPAGLVAINLLGLIVDQSVIADHLIAIADSAPGSFGDLLMTQFTVIASPSPGSILLDALLVVTSLWTISTAVSMLMNGLRRAYGLPNAHFLLLRALASLAGLVSIIVLGLLSFAIDTRSTAQLVVGLTSAMILSFMLLVSLHKLAVGRAFPARSLWPGAAFSTIALLLIQLLWERAASLSPNTAMAYGAITDLVTSMIAVWLAAFATLLGVFVNRWLLARQRSMRD</sequence>
<accession>A0A6J7DEA4</accession>
<dbReference type="GO" id="GO:0005886">
    <property type="term" value="C:plasma membrane"/>
    <property type="evidence" value="ECO:0007669"/>
    <property type="project" value="UniProtKB-SubCell"/>
</dbReference>
<feature type="transmembrane region" description="Helical" evidence="6">
    <location>
        <begin position="194"/>
        <end position="213"/>
    </location>
</feature>
<evidence type="ECO:0000256" key="6">
    <source>
        <dbReference type="SAM" id="Phobius"/>
    </source>
</evidence>
<feature type="transmembrane region" description="Helical" evidence="6">
    <location>
        <begin position="34"/>
        <end position="55"/>
    </location>
</feature>